<keyword evidence="4" id="KW-1185">Reference proteome</keyword>
<dbReference type="SUPFAM" id="SSF54862">
    <property type="entry name" value="4Fe-4S ferredoxins"/>
    <property type="match status" value="1"/>
</dbReference>
<dbReference type="PROSITE" id="PS51379">
    <property type="entry name" value="4FE4S_FER_2"/>
    <property type="match status" value="2"/>
</dbReference>
<dbReference type="KEGG" id="cdiv:CPM_0535"/>
<dbReference type="GeneID" id="41587858"/>
<dbReference type="AlphaFoldDB" id="A0A1N5TG98"/>
<accession>A0A1N5TG98</accession>
<organism evidence="2 5">
    <name type="scientific">Cuniculiplasma divulgatum</name>
    <dbReference type="NCBI Taxonomy" id="1673428"/>
    <lineage>
        <taxon>Archaea</taxon>
        <taxon>Methanobacteriati</taxon>
        <taxon>Thermoplasmatota</taxon>
        <taxon>Thermoplasmata</taxon>
        <taxon>Thermoplasmatales</taxon>
        <taxon>Cuniculiplasmataceae</taxon>
        <taxon>Cuniculiplasma</taxon>
    </lineage>
</organism>
<dbReference type="RefSeq" id="WP_021789893.1">
    <property type="nucleotide sequence ID" value="NZ_LT671858.1"/>
</dbReference>
<evidence type="ECO:0000313" key="5">
    <source>
        <dbReference type="Proteomes" id="UP000195607"/>
    </source>
</evidence>
<dbReference type="EMBL" id="LT671858">
    <property type="protein sequence ID" value="SIM47371.1"/>
    <property type="molecule type" value="Genomic_DNA"/>
</dbReference>
<dbReference type="OrthoDB" id="23833at2157"/>
<dbReference type="PROSITE" id="PS00198">
    <property type="entry name" value="4FE4S_FER_1"/>
    <property type="match status" value="1"/>
</dbReference>
<evidence type="ECO:0000259" key="1">
    <source>
        <dbReference type="PROSITE" id="PS51379"/>
    </source>
</evidence>
<dbReference type="Pfam" id="PF13187">
    <property type="entry name" value="Fer4_9"/>
    <property type="match status" value="1"/>
</dbReference>
<gene>
    <name evidence="3" type="ORF">CPM_0535</name>
    <name evidence="2" type="ORF">CSP5_0563</name>
</gene>
<reference evidence="2 5" key="1">
    <citation type="submission" date="2016-04" db="EMBL/GenBank/DDBJ databases">
        <authorList>
            <person name="Evans L.H."/>
            <person name="Alamgir A."/>
            <person name="Owens N."/>
            <person name="Weber N.D."/>
            <person name="Virtaneva K."/>
            <person name="Barbian K."/>
            <person name="Babar A."/>
            <person name="Rosenke K."/>
        </authorList>
    </citation>
    <scope>NUCLEOTIDE SEQUENCE [LARGE SCALE GENOMIC DNA]</scope>
    <source>
        <strain evidence="2">S5</strain>
        <strain evidence="5">S5(T) (JCM 30642 \VKM B-2941)</strain>
    </source>
</reference>
<dbReference type="InterPro" id="IPR017900">
    <property type="entry name" value="4Fe4S_Fe_S_CS"/>
</dbReference>
<evidence type="ECO:0000313" key="4">
    <source>
        <dbReference type="Proteomes" id="UP000187822"/>
    </source>
</evidence>
<reference evidence="4" key="2">
    <citation type="submission" date="2016-06" db="EMBL/GenBank/DDBJ databases">
        <authorList>
            <person name="Toshchakov V.S."/>
        </authorList>
    </citation>
    <scope>NUCLEOTIDE SEQUENCE [LARGE SCALE GENOMIC DNA]</scope>
    <source>
        <strain>PM4 (JCM 30641</strain>
        <strain evidence="4">\VKM B-2940)</strain>
    </source>
</reference>
<feature type="domain" description="4Fe-4S ferredoxin-type" evidence="1">
    <location>
        <begin position="20"/>
        <end position="49"/>
    </location>
</feature>
<dbReference type="EMBL" id="LT719092">
    <property type="protein sequence ID" value="SJK84413.1"/>
    <property type="molecule type" value="Genomic_DNA"/>
</dbReference>
<dbReference type="Gene3D" id="3.30.70.20">
    <property type="match status" value="1"/>
</dbReference>
<dbReference type="Proteomes" id="UP000195607">
    <property type="component" value="Chromosome I"/>
</dbReference>
<proteinExistence type="predicted"/>
<sequence length="102" mass="10996">MSGDGVQKKGTYCKSDASGVIPRVDPAKCEAKGECVKVCPYEVFEIRPRTSSEISGLNFLGRIKARAHGNRIAGTPGLDRCHSCSDCVTACPEKAIRLEPRN</sequence>
<feature type="domain" description="4Fe-4S ferredoxin-type" evidence="1">
    <location>
        <begin position="70"/>
        <end position="101"/>
    </location>
</feature>
<evidence type="ECO:0000313" key="3">
    <source>
        <dbReference type="EMBL" id="SJK84413.1"/>
    </source>
</evidence>
<name>A0A1N5TG98_9ARCH</name>
<reference evidence="3" key="3">
    <citation type="submission" date="2016-06" db="EMBL/GenBank/DDBJ databases">
        <authorList>
            <person name="Olsen C.W."/>
            <person name="Carey S."/>
            <person name="Hinshaw L."/>
            <person name="Karasin A.I."/>
        </authorList>
    </citation>
    <scope>NUCLEOTIDE SEQUENCE [LARGE SCALE GENOMIC DNA]</scope>
    <source>
        <strain evidence="3">PM4</strain>
    </source>
</reference>
<evidence type="ECO:0000313" key="2">
    <source>
        <dbReference type="EMBL" id="SIM47371.1"/>
    </source>
</evidence>
<dbReference type="Proteomes" id="UP000187822">
    <property type="component" value="Chromosome I"/>
</dbReference>
<dbReference type="InterPro" id="IPR017896">
    <property type="entry name" value="4Fe4S_Fe-S-bd"/>
</dbReference>
<dbReference type="GO" id="GO:0016491">
    <property type="term" value="F:oxidoreductase activity"/>
    <property type="evidence" value="ECO:0007669"/>
    <property type="project" value="UniProtKB-ARBA"/>
</dbReference>
<dbReference type="STRING" id="1673428.CPM_0535"/>
<protein>
    <submittedName>
        <fullName evidence="2">4Fe-4S ferredoxin</fullName>
    </submittedName>
</protein>